<comment type="catalytic activity">
    <reaction evidence="1">
        <text>RNA(n) + a ribonucleoside 5'-triphosphate = RNA(n+1) + diphosphate</text>
        <dbReference type="Rhea" id="RHEA:21248"/>
        <dbReference type="Rhea" id="RHEA-COMP:14527"/>
        <dbReference type="Rhea" id="RHEA-COMP:17342"/>
        <dbReference type="ChEBI" id="CHEBI:33019"/>
        <dbReference type="ChEBI" id="CHEBI:61557"/>
        <dbReference type="ChEBI" id="CHEBI:140395"/>
        <dbReference type="EC" id="2.7.7.48"/>
    </reaction>
</comment>
<comment type="caution">
    <text evidence="3">The sequence shown here is derived from an EMBL/GenBank/DDBJ whole genome shotgun (WGS) entry which is preliminary data.</text>
</comment>
<comment type="similarity">
    <text evidence="1">Belongs to the RdRP family.</text>
</comment>
<dbReference type="PANTHER" id="PTHR23079">
    <property type="entry name" value="RNA-DEPENDENT RNA POLYMERASE"/>
    <property type="match status" value="1"/>
</dbReference>
<keyword evidence="1" id="KW-0808">Transferase</keyword>
<evidence type="ECO:0000313" key="4">
    <source>
        <dbReference type="Proteomes" id="UP001195769"/>
    </source>
</evidence>
<dbReference type="GeneID" id="64667545"/>
<dbReference type="PANTHER" id="PTHR23079:SF55">
    <property type="entry name" value="RNA-DIRECTED RNA POLYMERASE"/>
    <property type="match status" value="1"/>
</dbReference>
<proteinExistence type="inferred from homology"/>
<sequence>MDQVTAVSYPKLDKYFDIIVFPVKGERSLASYLGGGDYDGDTVTLVWSKQLVENFNTAPLCMAPAGLSDNFEREVEHVEKFNERISNLSPKEAQTAFQKALLLGLADTKIGLYSKFHDLAVYERGYASAATIQLAYMFTTCLDASKTGLQVKRRVFEEDRKNNGKRKPYYMAALEQNTEGQEVSKRKGSTPYLLDALVDEGRRLRDDFLKQYSVLRSSSPSAADHDLTLPYLCASRRAAEALQAGSHVLQDNLSVAQAHVKEAHGKWQAAVSLQKKASEGRGSSDPKTQAIQKSVQHFAQWPDSKKILFFSDEERKTIMASYAHTLSGSFGVSVAFAELCAIKTRAQGAVLFADRFAEVMCISNNTLRALSQAQDDADE</sequence>
<dbReference type="RefSeq" id="XP_041218209.1">
    <property type="nucleotide sequence ID" value="XM_041373247.1"/>
</dbReference>
<dbReference type="AlphaFoldDB" id="A0AAD4HDJ2"/>
<dbReference type="Proteomes" id="UP001195769">
    <property type="component" value="Unassembled WGS sequence"/>
</dbReference>
<evidence type="ECO:0000313" key="3">
    <source>
        <dbReference type="EMBL" id="KAG1891733.1"/>
    </source>
</evidence>
<reference evidence="3" key="1">
    <citation type="journal article" date="2020" name="New Phytol.">
        <title>Comparative genomics reveals dynamic genome evolution in host specialist ectomycorrhizal fungi.</title>
        <authorList>
            <person name="Lofgren L.A."/>
            <person name="Nguyen N.H."/>
            <person name="Vilgalys R."/>
            <person name="Ruytinx J."/>
            <person name="Liao H.L."/>
            <person name="Branco S."/>
            <person name="Kuo A."/>
            <person name="LaButti K."/>
            <person name="Lipzen A."/>
            <person name="Andreopoulos W."/>
            <person name="Pangilinan J."/>
            <person name="Riley R."/>
            <person name="Hundley H."/>
            <person name="Na H."/>
            <person name="Barry K."/>
            <person name="Grigoriev I.V."/>
            <person name="Stajich J.E."/>
            <person name="Kennedy P.G."/>
        </authorList>
    </citation>
    <scope>NUCLEOTIDE SEQUENCE</scope>
    <source>
        <strain evidence="3">FC203</strain>
    </source>
</reference>
<keyword evidence="1" id="KW-0696">RNA-directed RNA polymerase</keyword>
<dbReference type="GO" id="GO:0030422">
    <property type="term" value="P:siRNA processing"/>
    <property type="evidence" value="ECO:0007669"/>
    <property type="project" value="TreeGrafter"/>
</dbReference>
<dbReference type="InterPro" id="IPR007855">
    <property type="entry name" value="RDRP"/>
</dbReference>
<dbReference type="InterPro" id="IPR057596">
    <property type="entry name" value="RDRP_core"/>
</dbReference>
<feature type="domain" description="RDRP core" evidence="2">
    <location>
        <begin position="4"/>
        <end position="180"/>
    </location>
</feature>
<dbReference type="Pfam" id="PF05183">
    <property type="entry name" value="RdRP"/>
    <property type="match status" value="1"/>
</dbReference>
<gene>
    <name evidence="3" type="ORF">F5891DRAFT_88017</name>
</gene>
<keyword evidence="4" id="KW-1185">Reference proteome</keyword>
<protein>
    <recommendedName>
        <fullName evidence="1">RNA-dependent RNA polymerase</fullName>
        <ecNumber evidence="1">2.7.7.48</ecNumber>
    </recommendedName>
</protein>
<keyword evidence="1" id="KW-0548">Nucleotidyltransferase</keyword>
<keyword evidence="1" id="KW-0694">RNA-binding</keyword>
<accession>A0AAD4HDJ2</accession>
<evidence type="ECO:0000259" key="2">
    <source>
        <dbReference type="Pfam" id="PF05183"/>
    </source>
</evidence>
<dbReference type="EMBL" id="JABBWK010000124">
    <property type="protein sequence ID" value="KAG1891733.1"/>
    <property type="molecule type" value="Genomic_DNA"/>
</dbReference>
<dbReference type="GO" id="GO:0003968">
    <property type="term" value="F:RNA-directed RNA polymerase activity"/>
    <property type="evidence" value="ECO:0007669"/>
    <property type="project" value="UniProtKB-KW"/>
</dbReference>
<dbReference type="GO" id="GO:0003723">
    <property type="term" value="F:RNA binding"/>
    <property type="evidence" value="ECO:0007669"/>
    <property type="project" value="UniProtKB-KW"/>
</dbReference>
<dbReference type="GO" id="GO:0031380">
    <property type="term" value="C:nuclear RNA-directed RNA polymerase complex"/>
    <property type="evidence" value="ECO:0007669"/>
    <property type="project" value="TreeGrafter"/>
</dbReference>
<evidence type="ECO:0000256" key="1">
    <source>
        <dbReference type="RuleBase" id="RU363098"/>
    </source>
</evidence>
<organism evidence="3 4">
    <name type="scientific">Suillus fuscotomentosus</name>
    <dbReference type="NCBI Taxonomy" id="1912939"/>
    <lineage>
        <taxon>Eukaryota</taxon>
        <taxon>Fungi</taxon>
        <taxon>Dikarya</taxon>
        <taxon>Basidiomycota</taxon>
        <taxon>Agaricomycotina</taxon>
        <taxon>Agaricomycetes</taxon>
        <taxon>Agaricomycetidae</taxon>
        <taxon>Boletales</taxon>
        <taxon>Suillineae</taxon>
        <taxon>Suillaceae</taxon>
        <taxon>Suillus</taxon>
    </lineage>
</organism>
<name>A0AAD4HDJ2_9AGAM</name>
<dbReference type="EC" id="2.7.7.48" evidence="1"/>